<dbReference type="GO" id="GO:0098793">
    <property type="term" value="C:presynapse"/>
    <property type="evidence" value="ECO:0007669"/>
    <property type="project" value="GOC"/>
</dbReference>
<gene>
    <name evidence="2" type="ORF">GSONMT00031796001</name>
</gene>
<dbReference type="GO" id="GO:0032012">
    <property type="term" value="P:regulation of ARF protein signal transduction"/>
    <property type="evidence" value="ECO:0007669"/>
    <property type="project" value="InterPro"/>
</dbReference>
<reference evidence="2" key="1">
    <citation type="journal article" date="2014" name="Nat. Commun.">
        <title>The rainbow trout genome provides novel insights into evolution after whole-genome duplication in vertebrates.</title>
        <authorList>
            <person name="Berthelot C."/>
            <person name="Brunet F."/>
            <person name="Chalopin D."/>
            <person name="Juanchich A."/>
            <person name="Bernard M."/>
            <person name="Noel B."/>
            <person name="Bento P."/>
            <person name="Da Silva C."/>
            <person name="Labadie K."/>
            <person name="Alberti A."/>
            <person name="Aury J.M."/>
            <person name="Louis A."/>
            <person name="Dehais P."/>
            <person name="Bardou P."/>
            <person name="Montfort J."/>
            <person name="Klopp C."/>
            <person name="Cabau C."/>
            <person name="Gaspin C."/>
            <person name="Thorgaard G.H."/>
            <person name="Boussaha M."/>
            <person name="Quillet E."/>
            <person name="Guyomard R."/>
            <person name="Galiana D."/>
            <person name="Bobe J."/>
            <person name="Volff J.N."/>
            <person name="Genet C."/>
            <person name="Wincker P."/>
            <person name="Jaillon O."/>
            <person name="Roest Crollius H."/>
            <person name="Guiguen Y."/>
        </authorList>
    </citation>
    <scope>NUCLEOTIDE SEQUENCE [LARGE SCALE GENOMIC DNA]</scope>
</reference>
<dbReference type="STRING" id="8022.A0A060Y7F3"/>
<proteinExistence type="predicted"/>
<dbReference type="PANTHER" id="PTHR46097:SF2">
    <property type="entry name" value="G PROTEIN-COUPLED RECEPTOR KINASE INTERACTING ARFGAP 2 ISOFORM X1"/>
    <property type="match status" value="1"/>
</dbReference>
<accession>A0A060Y7F3</accession>
<dbReference type="InterPro" id="IPR022018">
    <property type="entry name" value="GIT1_C"/>
</dbReference>
<name>A0A060Y7F3_ONCMY</name>
<sequence>MGQSYLLTPMLEKGSLEYLMFSSSSPLSFVPCSERIHVAVREMAILFPKRPCSDTVRGSLRLLTSSASRLHGECQKASPHNPCPSDMQLVTQQVIQCAYDIAKAAKQLVTVTTKENSN</sequence>
<dbReference type="AlphaFoldDB" id="A0A060Y7F3"/>
<protein>
    <recommendedName>
        <fullName evidence="1">ARF GTPase-activating protein GIT1 C-terminal domain-containing protein</fullName>
    </recommendedName>
</protein>
<evidence type="ECO:0000313" key="2">
    <source>
        <dbReference type="EMBL" id="CDQ87671.1"/>
    </source>
</evidence>
<reference evidence="2" key="2">
    <citation type="submission" date="2014-03" db="EMBL/GenBank/DDBJ databases">
        <authorList>
            <person name="Genoscope - CEA"/>
        </authorList>
    </citation>
    <scope>NUCLEOTIDE SEQUENCE</scope>
</reference>
<dbReference type="InterPro" id="IPR047161">
    <property type="entry name" value="GIT-like"/>
</dbReference>
<dbReference type="GO" id="GO:0007420">
    <property type="term" value="P:brain development"/>
    <property type="evidence" value="ECO:0007669"/>
    <property type="project" value="InterPro"/>
</dbReference>
<dbReference type="GO" id="GO:0036465">
    <property type="term" value="P:synaptic vesicle recycling"/>
    <property type="evidence" value="ECO:0007669"/>
    <property type="project" value="TreeGrafter"/>
</dbReference>
<dbReference type="GO" id="GO:0031267">
    <property type="term" value="F:small GTPase binding"/>
    <property type="evidence" value="ECO:0007669"/>
    <property type="project" value="TreeGrafter"/>
</dbReference>
<evidence type="ECO:0000259" key="1">
    <source>
        <dbReference type="Pfam" id="PF12205"/>
    </source>
</evidence>
<dbReference type="EMBL" id="FR908066">
    <property type="protein sequence ID" value="CDQ87671.1"/>
    <property type="molecule type" value="Genomic_DNA"/>
</dbReference>
<dbReference type="Gene3D" id="1.20.120.330">
    <property type="entry name" value="Nucleotidyltransferases domain 2"/>
    <property type="match status" value="1"/>
</dbReference>
<dbReference type="Pfam" id="PF12205">
    <property type="entry name" value="GIT1_C"/>
    <property type="match status" value="1"/>
</dbReference>
<dbReference type="PANTHER" id="PTHR46097">
    <property type="entry name" value="G PROTEIN-COUPLED RECEPTOR KINASE INTERACTING ARFGAP"/>
    <property type="match status" value="1"/>
</dbReference>
<organism evidence="2 3">
    <name type="scientific">Oncorhynchus mykiss</name>
    <name type="common">Rainbow trout</name>
    <name type="synonym">Salmo gairdneri</name>
    <dbReference type="NCBI Taxonomy" id="8022"/>
    <lineage>
        <taxon>Eukaryota</taxon>
        <taxon>Metazoa</taxon>
        <taxon>Chordata</taxon>
        <taxon>Craniata</taxon>
        <taxon>Vertebrata</taxon>
        <taxon>Euteleostomi</taxon>
        <taxon>Actinopterygii</taxon>
        <taxon>Neopterygii</taxon>
        <taxon>Teleostei</taxon>
        <taxon>Protacanthopterygii</taxon>
        <taxon>Salmoniformes</taxon>
        <taxon>Salmonidae</taxon>
        <taxon>Salmoninae</taxon>
        <taxon>Oncorhynchus</taxon>
    </lineage>
</organism>
<dbReference type="PaxDb" id="8022-A0A060Y7F3"/>
<dbReference type="GO" id="GO:0005096">
    <property type="term" value="F:GTPase activator activity"/>
    <property type="evidence" value="ECO:0007669"/>
    <property type="project" value="InterPro"/>
</dbReference>
<feature type="domain" description="ARF GTPase-activating protein GIT1 C-terminal" evidence="1">
    <location>
        <begin position="28"/>
        <end position="112"/>
    </location>
</feature>
<dbReference type="GO" id="GO:0008277">
    <property type="term" value="P:regulation of G protein-coupled receptor signaling pathway"/>
    <property type="evidence" value="ECO:0007669"/>
    <property type="project" value="TreeGrafter"/>
</dbReference>
<evidence type="ECO:0000313" key="3">
    <source>
        <dbReference type="Proteomes" id="UP000193380"/>
    </source>
</evidence>
<dbReference type="Proteomes" id="UP000193380">
    <property type="component" value="Unassembled WGS sequence"/>
</dbReference>